<name>A0ACB7TAU4_HYAAI</name>
<protein>
    <submittedName>
        <fullName evidence="1">Uncharacterized protein</fullName>
    </submittedName>
</protein>
<organism evidence="1 2">
    <name type="scientific">Hyalomma asiaticum</name>
    <name type="common">Tick</name>
    <dbReference type="NCBI Taxonomy" id="266040"/>
    <lineage>
        <taxon>Eukaryota</taxon>
        <taxon>Metazoa</taxon>
        <taxon>Ecdysozoa</taxon>
        <taxon>Arthropoda</taxon>
        <taxon>Chelicerata</taxon>
        <taxon>Arachnida</taxon>
        <taxon>Acari</taxon>
        <taxon>Parasitiformes</taxon>
        <taxon>Ixodida</taxon>
        <taxon>Ixodoidea</taxon>
        <taxon>Ixodidae</taxon>
        <taxon>Hyalomminae</taxon>
        <taxon>Hyalomma</taxon>
    </lineage>
</organism>
<evidence type="ECO:0000313" key="1">
    <source>
        <dbReference type="EMBL" id="KAH6944188.1"/>
    </source>
</evidence>
<accession>A0ACB7TAU4</accession>
<dbReference type="Proteomes" id="UP000821845">
    <property type="component" value="Chromosome 1"/>
</dbReference>
<dbReference type="EMBL" id="CM023481">
    <property type="protein sequence ID" value="KAH6944188.1"/>
    <property type="molecule type" value="Genomic_DNA"/>
</dbReference>
<proteinExistence type="predicted"/>
<keyword evidence="2" id="KW-1185">Reference proteome</keyword>
<gene>
    <name evidence="1" type="ORF">HPB50_002255</name>
</gene>
<evidence type="ECO:0000313" key="2">
    <source>
        <dbReference type="Proteomes" id="UP000821845"/>
    </source>
</evidence>
<comment type="caution">
    <text evidence="1">The sequence shown here is derived from an EMBL/GenBank/DDBJ whole genome shotgun (WGS) entry which is preliminary data.</text>
</comment>
<sequence>MQCAAAEQCRRPCLDKSLFARHDDGIPLQAQGRVLFPGSLSELDRTVFGTRLLACHPAARSGGPHDMRRPQRRPCFGLGRGSRPSGESRLRRRRMPADVTSRIGAPRPHSSAVRNVTAHDDLRSRSRKTPPEKETTRCSFLVFVNLPPERASAGRSRGDFARHRRFTPWATRVRQRKLLRSAECAPTRRA</sequence>
<reference evidence="1" key="1">
    <citation type="submission" date="2020-05" db="EMBL/GenBank/DDBJ databases">
        <title>Large-scale comparative analyses of tick genomes elucidate their genetic diversity and vector capacities.</title>
        <authorList>
            <person name="Jia N."/>
            <person name="Wang J."/>
            <person name="Shi W."/>
            <person name="Du L."/>
            <person name="Sun Y."/>
            <person name="Zhan W."/>
            <person name="Jiang J."/>
            <person name="Wang Q."/>
            <person name="Zhang B."/>
            <person name="Ji P."/>
            <person name="Sakyi L.B."/>
            <person name="Cui X."/>
            <person name="Yuan T."/>
            <person name="Jiang B."/>
            <person name="Yang W."/>
            <person name="Lam T.T.-Y."/>
            <person name="Chang Q."/>
            <person name="Ding S."/>
            <person name="Wang X."/>
            <person name="Zhu J."/>
            <person name="Ruan X."/>
            <person name="Zhao L."/>
            <person name="Wei J."/>
            <person name="Que T."/>
            <person name="Du C."/>
            <person name="Cheng J."/>
            <person name="Dai P."/>
            <person name="Han X."/>
            <person name="Huang E."/>
            <person name="Gao Y."/>
            <person name="Liu J."/>
            <person name="Shao H."/>
            <person name="Ye R."/>
            <person name="Li L."/>
            <person name="Wei W."/>
            <person name="Wang X."/>
            <person name="Wang C."/>
            <person name="Yang T."/>
            <person name="Huo Q."/>
            <person name="Li W."/>
            <person name="Guo W."/>
            <person name="Chen H."/>
            <person name="Zhou L."/>
            <person name="Ni X."/>
            <person name="Tian J."/>
            <person name="Zhou Y."/>
            <person name="Sheng Y."/>
            <person name="Liu T."/>
            <person name="Pan Y."/>
            <person name="Xia L."/>
            <person name="Li J."/>
            <person name="Zhao F."/>
            <person name="Cao W."/>
        </authorList>
    </citation>
    <scope>NUCLEOTIDE SEQUENCE</scope>
    <source>
        <strain evidence="1">Hyas-2018</strain>
    </source>
</reference>